<dbReference type="EMBL" id="JXLN01004419">
    <property type="protein sequence ID" value="KPM03259.1"/>
    <property type="molecule type" value="Genomic_DNA"/>
</dbReference>
<dbReference type="AlphaFoldDB" id="A0A131ZXN2"/>
<dbReference type="VEuPathDB" id="VectorBase:SSCA002822"/>
<evidence type="ECO:0000313" key="2">
    <source>
        <dbReference type="EMBL" id="KPM03259.1"/>
    </source>
</evidence>
<reference evidence="2 3" key="1">
    <citation type="journal article" date="2015" name="Parasit. Vectors">
        <title>Draft genome of the scabies mite.</title>
        <authorList>
            <person name="Rider S.D.Jr."/>
            <person name="Morgan M.S."/>
            <person name="Arlian L.G."/>
        </authorList>
    </citation>
    <scope>NUCLEOTIDE SEQUENCE [LARGE SCALE GENOMIC DNA]</scope>
    <source>
        <strain evidence="2">Arlian Lab</strain>
    </source>
</reference>
<evidence type="ECO:0000313" key="3">
    <source>
        <dbReference type="Proteomes" id="UP000616769"/>
    </source>
</evidence>
<accession>A0A131ZXN2</accession>
<dbReference type="Proteomes" id="UP000616769">
    <property type="component" value="Unassembled WGS sequence"/>
</dbReference>
<protein>
    <submittedName>
        <fullName evidence="2">Uncharacterized protein</fullName>
    </submittedName>
</protein>
<proteinExistence type="predicted"/>
<name>A0A131ZXN2_SARSC</name>
<feature type="compositionally biased region" description="Acidic residues" evidence="1">
    <location>
        <begin position="48"/>
        <end position="59"/>
    </location>
</feature>
<sequence length="67" mass="7466">MIYSLSKTLISIPNYLESNKAVDYHPNFLLDLYDIGVADHFVIEAVDDDGGGDGDDDEKVETKDLMD</sequence>
<organism evidence="2 3">
    <name type="scientific">Sarcoptes scabiei</name>
    <name type="common">Itch mite</name>
    <name type="synonym">Acarus scabiei</name>
    <dbReference type="NCBI Taxonomy" id="52283"/>
    <lineage>
        <taxon>Eukaryota</taxon>
        <taxon>Metazoa</taxon>
        <taxon>Ecdysozoa</taxon>
        <taxon>Arthropoda</taxon>
        <taxon>Chelicerata</taxon>
        <taxon>Arachnida</taxon>
        <taxon>Acari</taxon>
        <taxon>Acariformes</taxon>
        <taxon>Sarcoptiformes</taxon>
        <taxon>Astigmata</taxon>
        <taxon>Psoroptidia</taxon>
        <taxon>Sarcoptoidea</taxon>
        <taxon>Sarcoptidae</taxon>
        <taxon>Sarcoptinae</taxon>
        <taxon>Sarcoptes</taxon>
    </lineage>
</organism>
<evidence type="ECO:0000256" key="1">
    <source>
        <dbReference type="SAM" id="MobiDB-lite"/>
    </source>
</evidence>
<comment type="caution">
    <text evidence="2">The sequence shown here is derived from an EMBL/GenBank/DDBJ whole genome shotgun (WGS) entry which is preliminary data.</text>
</comment>
<gene>
    <name evidence="2" type="ORF">QR98_0016890</name>
</gene>
<feature type="region of interest" description="Disordered" evidence="1">
    <location>
        <begin position="48"/>
        <end position="67"/>
    </location>
</feature>